<dbReference type="KEGG" id="mbr:MONBRDRAFT_28787"/>
<feature type="compositionally biased region" description="Basic and acidic residues" evidence="1">
    <location>
        <begin position="319"/>
        <end position="333"/>
    </location>
</feature>
<feature type="compositionally biased region" description="Basic and acidic residues" evidence="1">
    <location>
        <begin position="347"/>
        <end position="369"/>
    </location>
</feature>
<name>A9V969_MONBE</name>
<sequence length="653" mass="71488">MLKTNLRFPQTALCARQAARSLQQQSAARPRTSENDMQWNPANKDEAYQAAHTRFSTDGNPTLPHDKMFKGEWQKDPAFRASEEYVNKRKTSAQASFDMNKNYTHGQTATQGLGKGSDPNPNPVTQSAKNLARDVKQSMQRVTSKAEQAMPSPSGGVEQNLDQAKREVSDLGQKAAQQGRRAVDRLEDKAEEAAQAAPNAASMLHDAKERGEHIVHEVQDKAEHLAHEAKEKVEHMLPDTAEGDSLLSKAKSQVKNAAEAIQNATARVLHMDSSDRAAEQGRHVAEKASDKVEQMTERGRHEASKLGNRVESAASNQSDAKRLADDAKEEGRHAAKQAANKASEWAEEGRHAIKDTLHEAEAKGDDVMTKVEDGLSSAKETIKDKAGELKDKASELYDDAAEKVQEGKHEAKDKAEDLAEAAKQKGNQAKHQAQETAGRVESEAAETGTALKNKAKQAANAMERNFEEASDKVNDSFGDNVTDQASRIVDRAAYKAARWGSKTSSGLKQQLEGTFGDLNMDQRGDFRQSGEAGRPRTRGIREGRDAMETESALKYRSGRVPQGTVQFAGRDMADRHALMQRAEQQSAERVTVEDAFTPSGKPLNPPEYAKSASAPKQDNVEHRQQYGEDGSATDALEQNVHRDVERAGTTSRA</sequence>
<feature type="region of interest" description="Disordered" evidence="1">
    <location>
        <begin position="104"/>
        <end position="202"/>
    </location>
</feature>
<feature type="compositionally biased region" description="Low complexity" evidence="1">
    <location>
        <begin position="450"/>
        <end position="461"/>
    </location>
</feature>
<evidence type="ECO:0000256" key="1">
    <source>
        <dbReference type="SAM" id="MobiDB-lite"/>
    </source>
</evidence>
<feature type="compositionally biased region" description="Polar residues" evidence="1">
    <location>
        <begin position="426"/>
        <end position="435"/>
    </location>
</feature>
<dbReference type="Gene3D" id="1.20.120.20">
    <property type="entry name" value="Apolipoprotein"/>
    <property type="match status" value="1"/>
</dbReference>
<feature type="region of interest" description="Disordered" evidence="1">
    <location>
        <begin position="498"/>
        <end position="653"/>
    </location>
</feature>
<reference evidence="2 3" key="1">
    <citation type="journal article" date="2008" name="Nature">
        <title>The genome of the choanoflagellate Monosiga brevicollis and the origin of metazoans.</title>
        <authorList>
            <consortium name="JGI Sequencing"/>
            <person name="King N."/>
            <person name="Westbrook M.J."/>
            <person name="Young S.L."/>
            <person name="Kuo A."/>
            <person name="Abedin M."/>
            <person name="Chapman J."/>
            <person name="Fairclough S."/>
            <person name="Hellsten U."/>
            <person name="Isogai Y."/>
            <person name="Letunic I."/>
            <person name="Marr M."/>
            <person name="Pincus D."/>
            <person name="Putnam N."/>
            <person name="Rokas A."/>
            <person name="Wright K.J."/>
            <person name="Zuzow R."/>
            <person name="Dirks W."/>
            <person name="Good M."/>
            <person name="Goodstein D."/>
            <person name="Lemons D."/>
            <person name="Li W."/>
            <person name="Lyons J.B."/>
            <person name="Morris A."/>
            <person name="Nichols S."/>
            <person name="Richter D.J."/>
            <person name="Salamov A."/>
            <person name="Bork P."/>
            <person name="Lim W.A."/>
            <person name="Manning G."/>
            <person name="Miller W.T."/>
            <person name="McGinnis W."/>
            <person name="Shapiro H."/>
            <person name="Tjian R."/>
            <person name="Grigoriev I.V."/>
            <person name="Rokhsar D."/>
        </authorList>
    </citation>
    <scope>NUCLEOTIDE SEQUENCE [LARGE SCALE GENOMIC DNA]</scope>
    <source>
        <strain evidence="3">MX1 / ATCC 50154</strain>
    </source>
</reference>
<feature type="compositionally biased region" description="Polar residues" evidence="1">
    <location>
        <begin position="137"/>
        <end position="146"/>
    </location>
</feature>
<proteinExistence type="predicted"/>
<dbReference type="AlphaFoldDB" id="A9V969"/>
<dbReference type="InParanoid" id="A9V969"/>
<dbReference type="EMBL" id="CH991569">
    <property type="protein sequence ID" value="EDQ86073.1"/>
    <property type="molecule type" value="Genomic_DNA"/>
</dbReference>
<feature type="compositionally biased region" description="Polar residues" evidence="1">
    <location>
        <begin position="501"/>
        <end position="512"/>
    </location>
</feature>
<dbReference type="Proteomes" id="UP000001357">
    <property type="component" value="Unassembled WGS sequence"/>
</dbReference>
<feature type="compositionally biased region" description="Basic and acidic residues" evidence="1">
    <location>
        <begin position="273"/>
        <end position="304"/>
    </location>
</feature>
<dbReference type="GeneID" id="5894468"/>
<organism evidence="2 3">
    <name type="scientific">Monosiga brevicollis</name>
    <name type="common">Choanoflagellate</name>
    <dbReference type="NCBI Taxonomy" id="81824"/>
    <lineage>
        <taxon>Eukaryota</taxon>
        <taxon>Choanoflagellata</taxon>
        <taxon>Craspedida</taxon>
        <taxon>Salpingoecidae</taxon>
        <taxon>Monosiga</taxon>
    </lineage>
</organism>
<accession>A9V969</accession>
<dbReference type="PANTHER" id="PTHR47372:SF11">
    <property type="entry name" value="RE19971P"/>
    <property type="match status" value="1"/>
</dbReference>
<dbReference type="RefSeq" id="XP_001749267.1">
    <property type="nucleotide sequence ID" value="XM_001749215.1"/>
</dbReference>
<feature type="compositionally biased region" description="Basic and acidic residues" evidence="1">
    <location>
        <begin position="539"/>
        <end position="553"/>
    </location>
</feature>
<feature type="compositionally biased region" description="Basic and acidic residues" evidence="1">
    <location>
        <begin position="181"/>
        <end position="192"/>
    </location>
</feature>
<protein>
    <submittedName>
        <fullName evidence="2">Uncharacterized protein</fullName>
    </submittedName>
</protein>
<feature type="region of interest" description="Disordered" evidence="1">
    <location>
        <begin position="17"/>
        <end position="40"/>
    </location>
</feature>
<feature type="compositionally biased region" description="Basic and acidic residues" evidence="1">
    <location>
        <begin position="401"/>
        <end position="423"/>
    </location>
</feature>
<gene>
    <name evidence="2" type="ORF">MONBRDRAFT_28787</name>
</gene>
<keyword evidence="3" id="KW-1185">Reference proteome</keyword>
<evidence type="ECO:0000313" key="2">
    <source>
        <dbReference type="EMBL" id="EDQ86073.1"/>
    </source>
</evidence>
<feature type="compositionally biased region" description="Basic and acidic residues" evidence="1">
    <location>
        <begin position="464"/>
        <end position="474"/>
    </location>
</feature>
<evidence type="ECO:0000313" key="3">
    <source>
        <dbReference type="Proteomes" id="UP000001357"/>
    </source>
</evidence>
<feature type="compositionally biased region" description="Low complexity" evidence="1">
    <location>
        <begin position="17"/>
        <end position="30"/>
    </location>
</feature>
<dbReference type="PANTHER" id="PTHR47372">
    <property type="entry name" value="DAUER UP-REGULATED-RELATED"/>
    <property type="match status" value="1"/>
</dbReference>
<feature type="region of interest" description="Disordered" evidence="1">
    <location>
        <begin position="273"/>
        <end position="369"/>
    </location>
</feature>
<feature type="region of interest" description="Disordered" evidence="1">
    <location>
        <begin position="401"/>
        <end position="480"/>
    </location>
</feature>